<dbReference type="Proteomes" id="UP001626550">
    <property type="component" value="Unassembled WGS sequence"/>
</dbReference>
<evidence type="ECO:0000313" key="8">
    <source>
        <dbReference type="EMBL" id="KAL3308523.1"/>
    </source>
</evidence>
<gene>
    <name evidence="8" type="ORF">Ciccas_012945</name>
</gene>
<keyword evidence="4 7" id="KW-0812">Transmembrane</keyword>
<feature type="transmembrane region" description="Helical" evidence="7">
    <location>
        <begin position="126"/>
        <end position="146"/>
    </location>
</feature>
<evidence type="ECO:0000313" key="9">
    <source>
        <dbReference type="Proteomes" id="UP001626550"/>
    </source>
</evidence>
<dbReference type="AlphaFoldDB" id="A0ABD2PNC2"/>
<dbReference type="InterPro" id="IPR018629">
    <property type="entry name" value="XK-rel"/>
</dbReference>
<evidence type="ECO:0000256" key="5">
    <source>
        <dbReference type="ARBA" id="ARBA00022989"/>
    </source>
</evidence>
<reference evidence="8 9" key="1">
    <citation type="submission" date="2024-11" db="EMBL/GenBank/DDBJ databases">
        <title>Adaptive evolution of stress response genes in parasites aligns with host niche diversity.</title>
        <authorList>
            <person name="Hahn C."/>
            <person name="Resl P."/>
        </authorList>
    </citation>
    <scope>NUCLEOTIDE SEQUENCE [LARGE SCALE GENOMIC DNA]</scope>
    <source>
        <strain evidence="8">EGGRZ-B1_66</strain>
        <tissue evidence="8">Body</tissue>
    </source>
</reference>
<dbReference type="InterPro" id="IPR050895">
    <property type="entry name" value="XK-related_scramblase"/>
</dbReference>
<keyword evidence="9" id="KW-1185">Reference proteome</keyword>
<keyword evidence="6 7" id="KW-0472">Membrane</keyword>
<protein>
    <recommendedName>
        <fullName evidence="7">XK-related protein</fullName>
    </recommendedName>
</protein>
<accession>A0ABD2PNC2</accession>
<dbReference type="PANTHER" id="PTHR16024:SF6">
    <property type="entry name" value="XK-RELATED PROTEIN"/>
    <property type="match status" value="1"/>
</dbReference>
<organism evidence="8 9">
    <name type="scientific">Cichlidogyrus casuarinus</name>
    <dbReference type="NCBI Taxonomy" id="1844966"/>
    <lineage>
        <taxon>Eukaryota</taxon>
        <taxon>Metazoa</taxon>
        <taxon>Spiralia</taxon>
        <taxon>Lophotrochozoa</taxon>
        <taxon>Platyhelminthes</taxon>
        <taxon>Monogenea</taxon>
        <taxon>Monopisthocotylea</taxon>
        <taxon>Dactylogyridea</taxon>
        <taxon>Ancyrocephalidae</taxon>
        <taxon>Cichlidogyrus</taxon>
    </lineage>
</organism>
<evidence type="ECO:0000256" key="1">
    <source>
        <dbReference type="ARBA" id="ARBA00004651"/>
    </source>
</evidence>
<evidence type="ECO:0000256" key="3">
    <source>
        <dbReference type="ARBA" id="ARBA00022475"/>
    </source>
</evidence>
<evidence type="ECO:0000256" key="4">
    <source>
        <dbReference type="ARBA" id="ARBA00022692"/>
    </source>
</evidence>
<evidence type="ECO:0000256" key="2">
    <source>
        <dbReference type="ARBA" id="ARBA00008789"/>
    </source>
</evidence>
<dbReference type="Pfam" id="PF09815">
    <property type="entry name" value="XK-related"/>
    <property type="match status" value="1"/>
</dbReference>
<evidence type="ECO:0000256" key="6">
    <source>
        <dbReference type="ARBA" id="ARBA00023136"/>
    </source>
</evidence>
<comment type="similarity">
    <text evidence="2 7">Belongs to the XK family.</text>
</comment>
<keyword evidence="3" id="KW-1003">Cell membrane</keyword>
<feature type="transmembrane region" description="Helical" evidence="7">
    <location>
        <begin position="55"/>
        <end position="75"/>
    </location>
</feature>
<keyword evidence="5 7" id="KW-1133">Transmembrane helix</keyword>
<dbReference type="GO" id="GO:0005886">
    <property type="term" value="C:plasma membrane"/>
    <property type="evidence" value="ECO:0007669"/>
    <property type="project" value="UniProtKB-SubCell"/>
</dbReference>
<feature type="transmembrane region" description="Helical" evidence="7">
    <location>
        <begin position="96"/>
        <end position="114"/>
    </location>
</feature>
<proteinExistence type="inferred from homology"/>
<feature type="transmembrane region" description="Helical" evidence="7">
    <location>
        <begin position="30"/>
        <end position="49"/>
    </location>
</feature>
<name>A0ABD2PNC2_9PLAT</name>
<dbReference type="EMBL" id="JBJKFK010005097">
    <property type="protein sequence ID" value="KAL3308523.1"/>
    <property type="molecule type" value="Genomic_DNA"/>
</dbReference>
<dbReference type="PANTHER" id="PTHR16024">
    <property type="entry name" value="XK-RELATED PROTEIN"/>
    <property type="match status" value="1"/>
</dbReference>
<sequence length="151" mass="18089">MASFLILNYCLISYQMSLVKKSSFRSAVSYMVWKYCFLIFRMLSFVLFATLVRNVYLVIIIALHWLICYLILTEWGTTFHYIDRRMRSIPGNKATCVMWFYCSLADYLFTTLYIFDVVDVRAGKKFARLCLFMFLENTVFFLVWYFRSNVS</sequence>
<comment type="subcellular location">
    <subcellularLocation>
        <location evidence="1">Cell membrane</location>
        <topology evidence="1">Multi-pass membrane protein</topology>
    </subcellularLocation>
    <subcellularLocation>
        <location evidence="7">Membrane</location>
        <topology evidence="7">Multi-pass membrane protein</topology>
    </subcellularLocation>
</comment>
<evidence type="ECO:0000256" key="7">
    <source>
        <dbReference type="RuleBase" id="RU910716"/>
    </source>
</evidence>
<comment type="caution">
    <text evidence="8">The sequence shown here is derived from an EMBL/GenBank/DDBJ whole genome shotgun (WGS) entry which is preliminary data.</text>
</comment>